<evidence type="ECO:0000313" key="2">
    <source>
        <dbReference type="Proteomes" id="UP000033054"/>
    </source>
</evidence>
<dbReference type="KEGG" id="srd:SD10_08365"/>
<keyword evidence="2" id="KW-1185">Reference proteome</keyword>
<organism evidence="1 2">
    <name type="scientific">Spirosoma radiotolerans</name>
    <dbReference type="NCBI Taxonomy" id="1379870"/>
    <lineage>
        <taxon>Bacteria</taxon>
        <taxon>Pseudomonadati</taxon>
        <taxon>Bacteroidota</taxon>
        <taxon>Cytophagia</taxon>
        <taxon>Cytophagales</taxon>
        <taxon>Cytophagaceae</taxon>
        <taxon>Spirosoma</taxon>
    </lineage>
</organism>
<dbReference type="AlphaFoldDB" id="A0A0E3V6X3"/>
<proteinExistence type="predicted"/>
<name>A0A0E3V6X3_9BACT</name>
<dbReference type="HOGENOM" id="CLU_2083378_0_0_10"/>
<evidence type="ECO:0000313" key="1">
    <source>
        <dbReference type="EMBL" id="AKD54911.1"/>
    </source>
</evidence>
<dbReference type="OrthoDB" id="954115at2"/>
<dbReference type="EMBL" id="CP010429">
    <property type="protein sequence ID" value="AKD54911.1"/>
    <property type="molecule type" value="Genomic_DNA"/>
</dbReference>
<protein>
    <submittedName>
        <fullName evidence="1">Uncharacterized protein</fullName>
    </submittedName>
</protein>
<dbReference type="Proteomes" id="UP000033054">
    <property type="component" value="Chromosome"/>
</dbReference>
<dbReference type="RefSeq" id="WP_046573390.1">
    <property type="nucleotide sequence ID" value="NZ_CP010429.1"/>
</dbReference>
<reference evidence="1 2" key="1">
    <citation type="journal article" date="2014" name="Curr. Microbiol.">
        <title>Spirosoma radiotolerans sp. nov., a gamma-radiation-resistant bacterium isolated from gamma ray-irradiated soil.</title>
        <authorList>
            <person name="Lee J.J."/>
            <person name="Srinivasan S."/>
            <person name="Lim S."/>
            <person name="Joe M."/>
            <person name="Im S."/>
            <person name="Bae S.I."/>
            <person name="Park K.R."/>
            <person name="Han J.H."/>
            <person name="Park S.H."/>
            <person name="Joo B.M."/>
            <person name="Park S.J."/>
            <person name="Kim M.K."/>
        </authorList>
    </citation>
    <scope>NUCLEOTIDE SEQUENCE [LARGE SCALE GENOMIC DNA]</scope>
    <source>
        <strain evidence="1 2">DG5A</strain>
    </source>
</reference>
<sequence length="121" mass="14106">MSNIESEVDAIEPKAIIRYMLYTDVNRRRATQVGQDTWVNRTRIFDDTYDYGTKHKLLFSEIDDEPGQYIVAMPPYIRQMPHPEKEGQVIPIRLIYLTTVALWPFFDPIAGETVDKAMLPE</sequence>
<dbReference type="PATRIC" id="fig|1379870.5.peg.1825"/>
<gene>
    <name evidence="1" type="ORF">SD10_08365</name>
</gene>
<accession>A0A0E3V6X3</accession>